<dbReference type="AlphaFoldDB" id="A0A2D2LXG6"/>
<keyword evidence="1" id="KW-0614">Plasmid</keyword>
<reference evidence="1" key="2">
    <citation type="journal article" date="2018" name="Genome Announc.">
        <title>Complete Genome Sequences of Three Moraxella osloensis Strains Isolated from Human Skin.</title>
        <authorList>
            <person name="Lim J.Y."/>
            <person name="Hwang I."/>
            <person name="Ganzorig M."/>
            <person name="Huang S.L."/>
            <person name="Cho G.S."/>
            <person name="Franz C.M.A.P."/>
            <person name="Lee K."/>
        </authorList>
    </citation>
    <scope>NUCLEOTIDE SEQUENCE</scope>
    <source>
        <strain evidence="1">NP7</strain>
        <plasmid evidence="1">pNP7-1</plasmid>
    </source>
</reference>
<gene>
    <name evidence="2" type="ORF">E6P75_08365</name>
    <name evidence="1" type="ORF">NP7_10195</name>
</gene>
<dbReference type="EMBL" id="SSCJ01000007">
    <property type="protein sequence ID" value="MDI4510218.1"/>
    <property type="molecule type" value="Genomic_DNA"/>
</dbReference>
<evidence type="ECO:0000313" key="3">
    <source>
        <dbReference type="Proteomes" id="UP000229340"/>
    </source>
</evidence>
<name>A0A2D2LXG6_FAUOS</name>
<accession>A0A2D2LXG6</accession>
<dbReference type="Proteomes" id="UP000229340">
    <property type="component" value="Plasmid pNP7-1"/>
</dbReference>
<dbReference type="EMBL" id="CP024444">
    <property type="protein sequence ID" value="ATR79725.1"/>
    <property type="molecule type" value="Genomic_DNA"/>
</dbReference>
<dbReference type="RefSeq" id="WP_100271079.1">
    <property type="nucleotide sequence ID" value="NZ_CP024444.1"/>
</dbReference>
<geneLocation type="plasmid" evidence="1">
    <name>pNP7-1</name>
</geneLocation>
<reference evidence="3" key="1">
    <citation type="submission" date="2017-10" db="EMBL/GenBank/DDBJ databases">
        <title>Complete genome sequence of Moraxella osloensis NP7 isolated from human skin.</title>
        <authorList>
            <person name="Lee K."/>
            <person name="Lim J.Y."/>
            <person name="Hwang I."/>
        </authorList>
    </citation>
    <scope>NUCLEOTIDE SEQUENCE [LARGE SCALE GENOMIC DNA]</scope>
    <source>
        <strain evidence="3">NP7</strain>
        <plasmid evidence="3">pnp7-1</plasmid>
    </source>
</reference>
<evidence type="ECO:0000313" key="2">
    <source>
        <dbReference type="EMBL" id="MDI4510218.1"/>
    </source>
</evidence>
<reference evidence="1" key="3">
    <citation type="journal article" date="2018" name="Misainmurhag Hoiji">
        <title>Complete genome sequence of multidrug-resistant Moraxella osloensis NP7 with multiple plasmids isolated from human skin.</title>
        <authorList>
            <person name="Ganzorig M."/>
            <person name="Lim J.Y."/>
            <person name="Hwang I."/>
            <person name="Lee K."/>
        </authorList>
    </citation>
    <scope>NUCLEOTIDE SEQUENCE</scope>
    <source>
        <strain evidence="1">NP7</strain>
        <plasmid evidence="1">pNP7-1</plasmid>
    </source>
</reference>
<reference evidence="2" key="4">
    <citation type="submission" date="2019-04" db="EMBL/GenBank/DDBJ databases">
        <title>Moraxella osloensis CCUG 73412, isolated from corneal scrapings as causative agent of keratitis.</title>
        <authorList>
            <person name="Connolly G."/>
            <person name="Jaen-Luchoro D."/>
            <person name="Pinyeiro-Iglesias B."/>
            <person name="Curry A."/>
            <person name="Knowles S."/>
            <person name="Moore E.R.B."/>
        </authorList>
    </citation>
    <scope>NUCLEOTIDE SEQUENCE</scope>
    <source>
        <strain evidence="2">CCUG 73412</strain>
    </source>
</reference>
<protein>
    <submittedName>
        <fullName evidence="1">Uncharacterized protein</fullName>
    </submittedName>
</protein>
<geneLocation type="plasmid" evidence="3">
    <name>pnp7-1</name>
</geneLocation>
<proteinExistence type="predicted"/>
<sequence length="378" mass="42694">MATAALNETLINPHHVFLNGLLEGFQVIDDENSDKFFFLQRQHSALHRLLNDKQTGYEDFKNRYKQDAHKLLESLGEDVMYSSGQYLNGTAFPHELIEEGISTGTVSSHSSPESINEIYPYKKAIQAMKALYDRNGSLISDKLLKFRPHLQSLFLASNPYPILGLNAAILAALSYLNEADGNPPSSNVWKVAENEQPDGFSVNCVFHADISQLTHVNYINNYCAYCHPIDDDEDYLGDYDFGGIFIYSVLEPISQKQISNFFTTIAQVPFKFIKLQNVPNNLISTLLEHYYNDIDYACFVETCQNYHDVFAYMLACASGLSLNYFKAYIGKDSGFFRLTEDEQIQVLVQIKSLVDPIAIAMQDGAFQNNFAHQNMGDA</sequence>
<organism evidence="1 3">
    <name type="scientific">Faucicola osloensis</name>
    <name type="common">Moraxella osloensis</name>
    <dbReference type="NCBI Taxonomy" id="34062"/>
    <lineage>
        <taxon>Bacteria</taxon>
        <taxon>Pseudomonadati</taxon>
        <taxon>Pseudomonadota</taxon>
        <taxon>Gammaproteobacteria</taxon>
        <taxon>Moraxellales</taxon>
        <taxon>Moraxellaceae</taxon>
        <taxon>Faucicola</taxon>
    </lineage>
</organism>
<evidence type="ECO:0000313" key="1">
    <source>
        <dbReference type="EMBL" id="ATR79725.1"/>
    </source>
</evidence>